<proteinExistence type="predicted"/>
<accession>A0A7M1RX58</accession>
<reference evidence="1 2" key="1">
    <citation type="submission" date="2020-07" db="EMBL/GenBank/DDBJ databases">
        <title>Taxonomic proposal: Crassvirales, a new order of highly abundant and diverse bacterial viruses.</title>
        <authorList>
            <person name="Shkoporov A.N."/>
            <person name="Stockdale S.R."/>
            <person name="Guerin E."/>
            <person name="Ross R.P."/>
            <person name="Hill C."/>
        </authorList>
    </citation>
    <scope>NUCLEOTIDE SEQUENCE [LARGE SCALE GENOMIC DNA]</scope>
</reference>
<name>A0A7M1RX58_9CAUD</name>
<evidence type="ECO:0000313" key="1">
    <source>
        <dbReference type="EMBL" id="QOR59025.1"/>
    </source>
</evidence>
<dbReference type="KEGG" id="vg:65129420"/>
<dbReference type="RefSeq" id="YP_010111183.1">
    <property type="nucleotide sequence ID" value="NC_055878.1"/>
</dbReference>
<dbReference type="Proteomes" id="UP000594030">
    <property type="component" value="Segment"/>
</dbReference>
<protein>
    <submittedName>
        <fullName evidence="1">Uncharacterized protein</fullName>
    </submittedName>
</protein>
<sequence>MSTTKDEEVLGERKIGEFFKCLVRGQTKTVVTYPLSNPKDGCKGCVFYGIDKVTCMPQNAVLGPCDATEREDHKDVIFKEIIPNQFELMRTIICRLALDWVRHRVGRGKFYQGVYIVTKNLYPAEMAIIRNSDANILKNKDDLTPFWKKLKELISKRMKPITVRDMIEYLGTLPPDYELHCFNEGEPIRVKDSTTNHTEKLVDLQFE</sequence>
<dbReference type="EMBL" id="MT774385">
    <property type="protein sequence ID" value="QOR59025.1"/>
    <property type="molecule type" value="Genomic_DNA"/>
</dbReference>
<keyword evidence="2" id="KW-1185">Reference proteome</keyword>
<evidence type="ECO:0000313" key="2">
    <source>
        <dbReference type="Proteomes" id="UP000594030"/>
    </source>
</evidence>
<organism evidence="1 2">
    <name type="scientific">uncultured phage cr108_1</name>
    <dbReference type="NCBI Taxonomy" id="2772069"/>
    <lineage>
        <taxon>Viruses</taxon>
        <taxon>Duplodnaviria</taxon>
        <taxon>Heunggongvirae</taxon>
        <taxon>Uroviricota</taxon>
        <taxon>Caudoviricetes</taxon>
        <taxon>Crassvirales</taxon>
        <taxon>Steigviridae</taxon>
        <taxon>Asinivirinae</taxon>
        <taxon>Pipoluvirus</taxon>
        <taxon>Pipoluvirus rarus</taxon>
    </lineage>
</organism>
<dbReference type="GeneID" id="65129420"/>